<feature type="transmembrane region" description="Helical" evidence="1">
    <location>
        <begin position="202"/>
        <end position="221"/>
    </location>
</feature>
<keyword evidence="1" id="KW-1133">Transmembrane helix</keyword>
<feature type="transmembrane region" description="Helical" evidence="1">
    <location>
        <begin position="855"/>
        <end position="876"/>
    </location>
</feature>
<keyword evidence="3" id="KW-1185">Reference proteome</keyword>
<keyword evidence="1" id="KW-0472">Membrane</keyword>
<dbReference type="PANTHER" id="PTHR38454:SF1">
    <property type="entry name" value="INTEGRAL MEMBRANE PROTEIN"/>
    <property type="match status" value="1"/>
</dbReference>
<dbReference type="Pfam" id="PF09586">
    <property type="entry name" value="YfhO"/>
    <property type="match status" value="1"/>
</dbReference>
<feature type="transmembrane region" description="Helical" evidence="1">
    <location>
        <begin position="15"/>
        <end position="33"/>
    </location>
</feature>
<dbReference type="Proteomes" id="UP000051638">
    <property type="component" value="Unassembled WGS sequence"/>
</dbReference>
<organism evidence="2 3">
    <name type="scientific">Loigolactobacillus rennini DSM 20253</name>
    <dbReference type="NCBI Taxonomy" id="1423796"/>
    <lineage>
        <taxon>Bacteria</taxon>
        <taxon>Bacillati</taxon>
        <taxon>Bacillota</taxon>
        <taxon>Bacilli</taxon>
        <taxon>Lactobacillales</taxon>
        <taxon>Lactobacillaceae</taxon>
        <taxon>Loigolactobacillus</taxon>
    </lineage>
</organism>
<feature type="transmembrane region" description="Helical" evidence="1">
    <location>
        <begin position="358"/>
        <end position="378"/>
    </location>
</feature>
<feature type="transmembrane region" description="Helical" evidence="1">
    <location>
        <begin position="137"/>
        <end position="156"/>
    </location>
</feature>
<dbReference type="PATRIC" id="fig|1423796.3.peg.1395"/>
<gene>
    <name evidence="2" type="ORF">FC24_GL001368</name>
</gene>
<keyword evidence="1" id="KW-0812">Transmembrane</keyword>
<feature type="transmembrane region" description="Helical" evidence="1">
    <location>
        <begin position="328"/>
        <end position="346"/>
    </location>
</feature>
<evidence type="ECO:0008006" key="4">
    <source>
        <dbReference type="Google" id="ProtNLM"/>
    </source>
</evidence>
<dbReference type="EMBL" id="AYYI01000036">
    <property type="protein sequence ID" value="KRM97762.1"/>
    <property type="molecule type" value="Genomic_DNA"/>
</dbReference>
<feature type="transmembrane region" description="Helical" evidence="1">
    <location>
        <begin position="385"/>
        <end position="405"/>
    </location>
</feature>
<reference evidence="2 3" key="1">
    <citation type="journal article" date="2015" name="Genome Announc.">
        <title>Expanding the biotechnology potential of lactobacilli through comparative genomics of 213 strains and associated genera.</title>
        <authorList>
            <person name="Sun Z."/>
            <person name="Harris H.M."/>
            <person name="McCann A."/>
            <person name="Guo C."/>
            <person name="Argimon S."/>
            <person name="Zhang W."/>
            <person name="Yang X."/>
            <person name="Jeffery I.B."/>
            <person name="Cooney J.C."/>
            <person name="Kagawa T.F."/>
            <person name="Liu W."/>
            <person name="Song Y."/>
            <person name="Salvetti E."/>
            <person name="Wrobel A."/>
            <person name="Rasinkangas P."/>
            <person name="Parkhill J."/>
            <person name="Rea M.C."/>
            <person name="O'Sullivan O."/>
            <person name="Ritari J."/>
            <person name="Douillard F.P."/>
            <person name="Paul Ross R."/>
            <person name="Yang R."/>
            <person name="Briner A.E."/>
            <person name="Felis G.E."/>
            <person name="de Vos W.M."/>
            <person name="Barrangou R."/>
            <person name="Klaenhammer T.R."/>
            <person name="Caufield P.W."/>
            <person name="Cui Y."/>
            <person name="Zhang H."/>
            <person name="O'Toole P.W."/>
        </authorList>
    </citation>
    <scope>NUCLEOTIDE SEQUENCE [LARGE SCALE GENOMIC DNA]</scope>
    <source>
        <strain evidence="2 3">DSM 20253</strain>
    </source>
</reference>
<dbReference type="PANTHER" id="PTHR38454">
    <property type="entry name" value="INTEGRAL MEMBRANE PROTEIN-RELATED"/>
    <property type="match status" value="1"/>
</dbReference>
<feature type="transmembrane region" description="Helical" evidence="1">
    <location>
        <begin position="417"/>
        <end position="435"/>
    </location>
</feature>
<evidence type="ECO:0000256" key="1">
    <source>
        <dbReference type="SAM" id="Phobius"/>
    </source>
</evidence>
<comment type="caution">
    <text evidence="2">The sequence shown here is derived from an EMBL/GenBank/DDBJ whole genome shotgun (WGS) entry which is preliminary data.</text>
</comment>
<feature type="transmembrane region" description="Helical" evidence="1">
    <location>
        <begin position="442"/>
        <end position="461"/>
    </location>
</feature>
<accession>A0A0R2D2N1</accession>
<dbReference type="InterPro" id="IPR018580">
    <property type="entry name" value="Uncharacterised_YfhO"/>
</dbReference>
<feature type="transmembrane region" description="Helical" evidence="1">
    <location>
        <begin position="299"/>
        <end position="319"/>
    </location>
</feature>
<evidence type="ECO:0000313" key="3">
    <source>
        <dbReference type="Proteomes" id="UP000051638"/>
    </source>
</evidence>
<protein>
    <recommendedName>
        <fullName evidence="4">Integral membrane protein</fullName>
    </recommendedName>
</protein>
<evidence type="ECO:0000313" key="2">
    <source>
        <dbReference type="EMBL" id="KRM97762.1"/>
    </source>
</evidence>
<proteinExistence type="predicted"/>
<feature type="transmembrane region" description="Helical" evidence="1">
    <location>
        <begin position="163"/>
        <end position="182"/>
    </location>
</feature>
<name>A0A0R2D2N1_9LACO</name>
<feature type="transmembrane region" description="Helical" evidence="1">
    <location>
        <begin position="110"/>
        <end position="131"/>
    </location>
</feature>
<feature type="transmembrane region" description="Helical" evidence="1">
    <location>
        <begin position="85"/>
        <end position="103"/>
    </location>
</feature>
<sequence length="897" mass="102610">MGSLSRLIDFFKRHYALLLSFFIPLLLMTGYFASRHMFPFGHSSLLTVDLGQQYIDFFSFYRDTLLHHPSQVLYSFSKAIGGDMFGVWAYYLFSPFNLILLLTPGKWLTAGIMAMTVLKYGCAGLSFAWLLKKTDTARGFYIPALAVSYALMGWMIANQLNLIWLDAVILLPLIILMIERLFQGASYLGYSLWLAAALIINYYMSYMICLFLILYMLWALARHFDSWRQTGRIVGKFITGSLLGAGAAAAVLLPTFYALTQSKAQYTVTKIHWRLEYNPLKMLSKLVVGAFNFDQMPSGFPNIFVGSLVLVAFLLYFCLRRIRLRERFAALIVTAILILSLCYEPLDLLWHGMQFPIWYPYRFSFVVCFWFVWLGAISLKQLPRLRLPAGVSLALLFGLGLYYVANNLKHFNYLNSTAVRLSLLFSLLALILLAFKANPSPLLPFTLLLLVVVEMGTNAILSLNQISYVTQSDYADYTAVLKKAVNQVKTHTTPTDFYRLEKTFMRTKNDAMEANYNSASHFSSTFESKIPNFMGQIGQPAGDGFIAYANGTLFSDAFLGVKYYLARNPDWLEPANRNNNPLLPPLTTKPDLKYYDQFDQTQEVRAYQNPYALSLGFAASRNILKKQTNTSYPLVYQSNVLNALMGSKQYSSLFLPQLFTTVSYQNVKQRKAPLSQTYRKINRHKPGTITYTFTPNSDDPYYLTIGSNLNSKAVSFSLNGKNIRQYDTFRDTVVINLAAAAQNRPQKLTITLNRNEVWLKDLQLYHFDMNAFNTAIHQLQAAPWQLTKNNNNRLSGHITIPQHHQVLMTTIPANTGWHVKVDQKPVKIKRALDTFIAIPLSKGTHQVSMYYWPPYLTLGLIISGLTLLFDIIFFRWHKRRKNLFARSRFKRHKRSLP</sequence>
<dbReference type="STRING" id="1423796.FC24_GL001368"/>
<feature type="transmembrane region" description="Helical" evidence="1">
    <location>
        <begin position="233"/>
        <end position="257"/>
    </location>
</feature>
<dbReference type="AlphaFoldDB" id="A0A0R2D2N1"/>